<accession>A0A4Z2F0X9</accession>
<evidence type="ECO:0000313" key="2">
    <source>
        <dbReference type="EMBL" id="TNN34142.1"/>
    </source>
</evidence>
<comment type="caution">
    <text evidence="2">The sequence shown here is derived from an EMBL/GenBank/DDBJ whole genome shotgun (WGS) entry which is preliminary data.</text>
</comment>
<feature type="compositionally biased region" description="Polar residues" evidence="1">
    <location>
        <begin position="1"/>
        <end position="12"/>
    </location>
</feature>
<proteinExistence type="predicted"/>
<dbReference type="AlphaFoldDB" id="A0A4Z2F0X9"/>
<dbReference type="Proteomes" id="UP000314294">
    <property type="component" value="Unassembled WGS sequence"/>
</dbReference>
<name>A0A4Z2F0X9_9TELE</name>
<dbReference type="EMBL" id="SRLO01002033">
    <property type="protein sequence ID" value="TNN34142.1"/>
    <property type="molecule type" value="Genomic_DNA"/>
</dbReference>
<organism evidence="2 3">
    <name type="scientific">Liparis tanakae</name>
    <name type="common">Tanaka's snailfish</name>
    <dbReference type="NCBI Taxonomy" id="230148"/>
    <lineage>
        <taxon>Eukaryota</taxon>
        <taxon>Metazoa</taxon>
        <taxon>Chordata</taxon>
        <taxon>Craniata</taxon>
        <taxon>Vertebrata</taxon>
        <taxon>Euteleostomi</taxon>
        <taxon>Actinopterygii</taxon>
        <taxon>Neopterygii</taxon>
        <taxon>Teleostei</taxon>
        <taxon>Neoteleostei</taxon>
        <taxon>Acanthomorphata</taxon>
        <taxon>Eupercaria</taxon>
        <taxon>Perciformes</taxon>
        <taxon>Cottioidei</taxon>
        <taxon>Cottales</taxon>
        <taxon>Liparidae</taxon>
        <taxon>Liparis</taxon>
    </lineage>
</organism>
<gene>
    <name evidence="2" type="ORF">EYF80_055696</name>
</gene>
<protein>
    <submittedName>
        <fullName evidence="2">Uncharacterized protein</fullName>
    </submittedName>
</protein>
<keyword evidence="3" id="KW-1185">Reference proteome</keyword>
<evidence type="ECO:0000313" key="3">
    <source>
        <dbReference type="Proteomes" id="UP000314294"/>
    </source>
</evidence>
<reference evidence="2 3" key="1">
    <citation type="submission" date="2019-03" db="EMBL/GenBank/DDBJ databases">
        <title>First draft genome of Liparis tanakae, snailfish: a comprehensive survey of snailfish specific genes.</title>
        <authorList>
            <person name="Kim W."/>
            <person name="Song I."/>
            <person name="Jeong J.-H."/>
            <person name="Kim D."/>
            <person name="Kim S."/>
            <person name="Ryu S."/>
            <person name="Song J.Y."/>
            <person name="Lee S.K."/>
        </authorList>
    </citation>
    <scope>NUCLEOTIDE SEQUENCE [LARGE SCALE GENOMIC DNA]</scope>
    <source>
        <tissue evidence="2">Muscle</tissue>
    </source>
</reference>
<sequence length="144" mass="16285">MADNNPGETSLTGRRREEPPTKKMSNPPKAPGREQWARSWASRFPFTRQLAGNQQHEHRSPDGPTPIKLQQIISERKRGTEESFCYGARHSSAPEASRVTLEYMWNAAEERLWVLNLEAGLPERARRVPDAPPRLYAASGGRLP</sequence>
<evidence type="ECO:0000256" key="1">
    <source>
        <dbReference type="SAM" id="MobiDB-lite"/>
    </source>
</evidence>
<feature type="region of interest" description="Disordered" evidence="1">
    <location>
        <begin position="1"/>
        <end position="68"/>
    </location>
</feature>